<comment type="caution">
    <text evidence="7">The sequence shown here is derived from an EMBL/GenBank/DDBJ whole genome shotgun (WGS) entry which is preliminary data.</text>
</comment>
<evidence type="ECO:0000256" key="2">
    <source>
        <dbReference type="ARBA" id="ARBA00010742"/>
    </source>
</evidence>
<dbReference type="CDD" id="cd13558">
    <property type="entry name" value="PBP2_SsuA_like_2"/>
    <property type="match status" value="1"/>
</dbReference>
<comment type="similarity">
    <text evidence="2">Belongs to the bacterial solute-binding protein SsuA/TauA family.</text>
</comment>
<sequence length="328" mass="34890">MRLVVAILLSVMAGAATAAEKVTLRLGDVKGDRFISLRESGELNNLPYELKLTSFDSGAPVQEALNAGALDVGFTGDLPFLFVYAAGAPVKAVGAWQNNPDSIALLTRPDSGIHKLSDLKGKQIAVNRGGWGHYLVLGLLERAGLKPADVKLRFLGPVDGRAALASHAVDAWATWEPYVSSAIVVDNAVLVPQGGGKGILSGYSYALAREEALKDPAKRQAIADLQGRLAKAQIWAIQHPAAFADALSKSLGMPPAITQRWIANAQIRPVNFTPTLADSLQHSADFFLRYRVLPKAVNVRQAFDYQLAGQANQAAAGLTQPAGENSHE</sequence>
<organism evidence="7 8">
    <name type="scientific">Erwinia aeris</name>
    <dbReference type="NCBI Taxonomy" id="3239803"/>
    <lineage>
        <taxon>Bacteria</taxon>
        <taxon>Pseudomonadati</taxon>
        <taxon>Pseudomonadota</taxon>
        <taxon>Gammaproteobacteria</taxon>
        <taxon>Enterobacterales</taxon>
        <taxon>Erwiniaceae</taxon>
        <taxon>Erwinia</taxon>
    </lineage>
</organism>
<dbReference type="Proteomes" id="UP001565243">
    <property type="component" value="Unassembled WGS sequence"/>
</dbReference>
<dbReference type="InterPro" id="IPR010067">
    <property type="entry name" value="ABC_SsuA_sub-bd"/>
</dbReference>
<evidence type="ECO:0000256" key="1">
    <source>
        <dbReference type="ARBA" id="ARBA00004418"/>
    </source>
</evidence>
<dbReference type="SMART" id="SM00062">
    <property type="entry name" value="PBPb"/>
    <property type="match status" value="1"/>
</dbReference>
<feature type="signal peptide" evidence="5">
    <location>
        <begin position="1"/>
        <end position="18"/>
    </location>
</feature>
<dbReference type="Gene3D" id="3.40.190.10">
    <property type="entry name" value="Periplasmic binding protein-like II"/>
    <property type="match status" value="2"/>
</dbReference>
<evidence type="ECO:0000256" key="4">
    <source>
        <dbReference type="ARBA" id="ARBA00022729"/>
    </source>
</evidence>
<dbReference type="NCBIfam" id="TIGR01728">
    <property type="entry name" value="SsuA_fam"/>
    <property type="match status" value="1"/>
</dbReference>
<comment type="subcellular location">
    <subcellularLocation>
        <location evidence="1">Periplasm</location>
    </subcellularLocation>
</comment>
<name>A0ABV4E8V0_9GAMM</name>
<evidence type="ECO:0000313" key="7">
    <source>
        <dbReference type="EMBL" id="MEY8771290.1"/>
    </source>
</evidence>
<protein>
    <submittedName>
        <fullName evidence="7">ABC transporter substrate-binding protein</fullName>
    </submittedName>
</protein>
<evidence type="ECO:0000256" key="5">
    <source>
        <dbReference type="SAM" id="SignalP"/>
    </source>
</evidence>
<accession>A0ABV4E8V0</accession>
<gene>
    <name evidence="7" type="ORF">AB6T85_12815</name>
</gene>
<dbReference type="InterPro" id="IPR001638">
    <property type="entry name" value="Solute-binding_3/MltF_N"/>
</dbReference>
<evidence type="ECO:0000259" key="6">
    <source>
        <dbReference type="SMART" id="SM00062"/>
    </source>
</evidence>
<proteinExistence type="inferred from homology"/>
<dbReference type="Pfam" id="PF09084">
    <property type="entry name" value="NMT1"/>
    <property type="match status" value="1"/>
</dbReference>
<feature type="domain" description="Solute-binding protein family 3/N-terminal" evidence="6">
    <location>
        <begin position="23"/>
        <end position="265"/>
    </location>
</feature>
<dbReference type="EMBL" id="JBGFFX010000007">
    <property type="protein sequence ID" value="MEY8771290.1"/>
    <property type="molecule type" value="Genomic_DNA"/>
</dbReference>
<dbReference type="SUPFAM" id="SSF53850">
    <property type="entry name" value="Periplasmic binding protein-like II"/>
    <property type="match status" value="1"/>
</dbReference>
<keyword evidence="8" id="KW-1185">Reference proteome</keyword>
<evidence type="ECO:0000256" key="3">
    <source>
        <dbReference type="ARBA" id="ARBA00022448"/>
    </source>
</evidence>
<evidence type="ECO:0000313" key="8">
    <source>
        <dbReference type="Proteomes" id="UP001565243"/>
    </source>
</evidence>
<dbReference type="InterPro" id="IPR015168">
    <property type="entry name" value="SsuA/THI5"/>
</dbReference>
<dbReference type="PANTHER" id="PTHR30024:SF48">
    <property type="entry name" value="ABC TRANSPORTER SUBSTRATE-BINDING PROTEIN"/>
    <property type="match status" value="1"/>
</dbReference>
<keyword evidence="4 5" id="KW-0732">Signal</keyword>
<reference evidence="7 8" key="1">
    <citation type="submission" date="2024-07" db="EMBL/GenBank/DDBJ databases">
        <authorList>
            <person name="Hebao G."/>
        </authorList>
    </citation>
    <scope>NUCLEOTIDE SEQUENCE [LARGE SCALE GENOMIC DNA]</scope>
    <source>
        <strain evidence="7 8">ACCC 02193</strain>
    </source>
</reference>
<dbReference type="RefSeq" id="WP_369895771.1">
    <property type="nucleotide sequence ID" value="NZ_JBGFFX010000007.1"/>
</dbReference>
<dbReference type="PANTHER" id="PTHR30024">
    <property type="entry name" value="ALIPHATIC SULFONATES-BINDING PROTEIN-RELATED"/>
    <property type="match status" value="1"/>
</dbReference>
<feature type="chain" id="PRO_5045297309" evidence="5">
    <location>
        <begin position="19"/>
        <end position="328"/>
    </location>
</feature>
<keyword evidence="3" id="KW-0813">Transport</keyword>